<dbReference type="RefSeq" id="WP_101934155.1">
    <property type="nucleotide sequence ID" value="NZ_CP018622.1"/>
</dbReference>
<gene>
    <name evidence="3" type="ORF">A21D_03983</name>
</gene>
<dbReference type="AlphaFoldDB" id="A0A2K9J507"/>
<evidence type="ECO:0000313" key="4">
    <source>
        <dbReference type="Proteomes" id="UP000234237"/>
    </source>
</evidence>
<reference evidence="4" key="1">
    <citation type="submission" date="2016-11" db="EMBL/GenBank/DDBJ databases">
        <title>Complete genome sequence of Virgibacillus pantothenticus 21D, a halophilic bacterium isolated from the deep hypersaline anoxic basin Discovery in the Mediterranean Sea.</title>
        <authorList>
            <person name="Zeaiter Z."/>
            <person name="Booth J.M."/>
            <person name="Prosdocimi E.M."/>
            <person name="Mapelli F."/>
            <person name="Fusi M."/>
            <person name="Daffonchio D."/>
            <person name="Borin S."/>
            <person name="Crotti E."/>
        </authorList>
    </citation>
    <scope>NUCLEOTIDE SEQUENCE [LARGE SCALE GENOMIC DNA]</scope>
    <source>
        <strain evidence="4">21D</strain>
    </source>
</reference>
<evidence type="ECO:0000313" key="3">
    <source>
        <dbReference type="EMBL" id="AUJ27017.1"/>
    </source>
</evidence>
<evidence type="ECO:0000259" key="1">
    <source>
        <dbReference type="Pfam" id="PF14082"/>
    </source>
</evidence>
<name>A0A2K9J507_9BACI</name>
<feature type="domain" description="Shedu protein SduA N-terminal" evidence="2">
    <location>
        <begin position="7"/>
        <end position="108"/>
    </location>
</feature>
<dbReference type="InterPro" id="IPR025359">
    <property type="entry name" value="SduA_C"/>
</dbReference>
<dbReference type="Pfam" id="PF14082">
    <property type="entry name" value="SduA_C"/>
    <property type="match status" value="1"/>
</dbReference>
<dbReference type="InterPro" id="IPR048396">
    <property type="entry name" value="SduA_N"/>
</dbReference>
<dbReference type="Proteomes" id="UP000234237">
    <property type="component" value="Chromosome"/>
</dbReference>
<proteinExistence type="predicted"/>
<evidence type="ECO:0008006" key="5">
    <source>
        <dbReference type="Google" id="ProtNLM"/>
    </source>
</evidence>
<sequence length="378" mass="43476">MEITLNSTSAGTAMGEDIILRETTTTRILFRPMVTNNPNNEEASVRGWFTYQKKKPGGNWEDYKELDNNRLRADEWTKLELKSEELLKLVTELDVYYKVYKNYGIQPGRNKFSKTDLQVEKIAEMLKENNSIISSLLELDEHKSELLEKTIKWMGTTDNSAEIVEKLLEIQGDELDHLNNVVGIANLKKLLAIWGENSDNSDEEFWQRTFTENAWVLSQIFASPFLDFQQKAYLGGKTIGNKEGKIVDFVYRNDLSKDVALIEIKTPSTKLISSKYRSGVYSINTDITGSVVQVLGYKEQIMKDYLRLQESCGEEFKVFNPHCVVIAGKIEKLEKDQLQSFELYRKEMKNVVIITYDELFQKVQLLLDLLAESNGTVE</sequence>
<organism evidence="3 4">
    <name type="scientific">Virgibacillus dokdonensis</name>
    <dbReference type="NCBI Taxonomy" id="302167"/>
    <lineage>
        <taxon>Bacteria</taxon>
        <taxon>Bacillati</taxon>
        <taxon>Bacillota</taxon>
        <taxon>Bacilli</taxon>
        <taxon>Bacillales</taxon>
        <taxon>Bacillaceae</taxon>
        <taxon>Virgibacillus</taxon>
    </lineage>
</organism>
<protein>
    <recommendedName>
        <fullName evidence="5">DUF4263 domain-containing protein</fullName>
    </recommendedName>
</protein>
<accession>A0A2K9J507</accession>
<dbReference type="Pfam" id="PF21407">
    <property type="entry name" value="SduA_N"/>
    <property type="match status" value="1"/>
</dbReference>
<feature type="domain" description="Shedu protein SduA C-terminal" evidence="1">
    <location>
        <begin position="201"/>
        <end position="359"/>
    </location>
</feature>
<dbReference type="EMBL" id="CP018622">
    <property type="protein sequence ID" value="AUJ27017.1"/>
    <property type="molecule type" value="Genomic_DNA"/>
</dbReference>
<evidence type="ECO:0000259" key="2">
    <source>
        <dbReference type="Pfam" id="PF21407"/>
    </source>
</evidence>
<dbReference type="KEGG" id="vpn:A21D_03983"/>